<keyword evidence="2" id="KW-0067">ATP-binding</keyword>
<dbReference type="PANTHER" id="PTHR16305:SF35">
    <property type="entry name" value="TRANSCRIPTIONAL ACTIVATOR DOMAIN"/>
    <property type="match status" value="1"/>
</dbReference>
<feature type="region of interest" description="Disordered" evidence="3">
    <location>
        <begin position="908"/>
        <end position="975"/>
    </location>
</feature>
<organism evidence="5 6">
    <name type="scientific">Nonomuraea monospora</name>
    <dbReference type="NCBI Taxonomy" id="568818"/>
    <lineage>
        <taxon>Bacteria</taxon>
        <taxon>Bacillati</taxon>
        <taxon>Actinomycetota</taxon>
        <taxon>Actinomycetes</taxon>
        <taxon>Streptosporangiales</taxon>
        <taxon>Streptosporangiaceae</taxon>
        <taxon>Nonomuraea</taxon>
    </lineage>
</organism>
<keyword evidence="1" id="KW-0547">Nucleotide-binding</keyword>
<dbReference type="Proteomes" id="UP001499843">
    <property type="component" value="Unassembled WGS sequence"/>
</dbReference>
<evidence type="ECO:0000313" key="5">
    <source>
        <dbReference type="EMBL" id="GAA2213936.1"/>
    </source>
</evidence>
<dbReference type="Pfam" id="PF13191">
    <property type="entry name" value="AAA_16"/>
    <property type="match status" value="1"/>
</dbReference>
<evidence type="ECO:0000256" key="2">
    <source>
        <dbReference type="ARBA" id="ARBA00022840"/>
    </source>
</evidence>
<reference evidence="5 6" key="1">
    <citation type="journal article" date="2019" name="Int. J. Syst. Evol. Microbiol.">
        <title>The Global Catalogue of Microorganisms (GCM) 10K type strain sequencing project: providing services to taxonomists for standard genome sequencing and annotation.</title>
        <authorList>
            <consortium name="The Broad Institute Genomics Platform"/>
            <consortium name="The Broad Institute Genome Sequencing Center for Infectious Disease"/>
            <person name="Wu L."/>
            <person name="Ma J."/>
        </authorList>
    </citation>
    <scope>NUCLEOTIDE SEQUENCE [LARGE SCALE GENOMIC DNA]</scope>
    <source>
        <strain evidence="5 6">JCM 16114</strain>
    </source>
</reference>
<evidence type="ECO:0000256" key="3">
    <source>
        <dbReference type="SAM" id="MobiDB-lite"/>
    </source>
</evidence>
<name>A0ABN3CX20_9ACTN</name>
<keyword evidence="6" id="KW-1185">Reference proteome</keyword>
<protein>
    <recommendedName>
        <fullName evidence="4">AAA+ ATPase domain-containing protein</fullName>
    </recommendedName>
</protein>
<feature type="region of interest" description="Disordered" evidence="3">
    <location>
        <begin position="113"/>
        <end position="176"/>
    </location>
</feature>
<dbReference type="PANTHER" id="PTHR16305">
    <property type="entry name" value="TESTICULAR SOLUBLE ADENYLYL CYCLASE"/>
    <property type="match status" value="1"/>
</dbReference>
<dbReference type="InterPro" id="IPR041664">
    <property type="entry name" value="AAA_16"/>
</dbReference>
<evidence type="ECO:0000313" key="6">
    <source>
        <dbReference type="Proteomes" id="UP001499843"/>
    </source>
</evidence>
<evidence type="ECO:0000256" key="1">
    <source>
        <dbReference type="ARBA" id="ARBA00022741"/>
    </source>
</evidence>
<dbReference type="InterPro" id="IPR003593">
    <property type="entry name" value="AAA+_ATPase"/>
</dbReference>
<proteinExistence type="predicted"/>
<dbReference type="InterPro" id="IPR027417">
    <property type="entry name" value="P-loop_NTPase"/>
</dbReference>
<dbReference type="SUPFAM" id="SSF52540">
    <property type="entry name" value="P-loop containing nucleoside triphosphate hydrolases"/>
    <property type="match status" value="1"/>
</dbReference>
<comment type="caution">
    <text evidence="5">The sequence shown here is derived from an EMBL/GenBank/DDBJ whole genome shotgun (WGS) entry which is preliminary data.</text>
</comment>
<evidence type="ECO:0000259" key="4">
    <source>
        <dbReference type="SMART" id="SM00382"/>
    </source>
</evidence>
<dbReference type="RefSeq" id="WP_344490500.1">
    <property type="nucleotide sequence ID" value="NZ_BAAAQX010000036.1"/>
</dbReference>
<accession>A0ABN3CX20</accession>
<dbReference type="SMART" id="SM00382">
    <property type="entry name" value="AAA"/>
    <property type="match status" value="1"/>
</dbReference>
<feature type="compositionally biased region" description="Basic and acidic residues" evidence="3">
    <location>
        <begin position="116"/>
        <end position="133"/>
    </location>
</feature>
<sequence>MSTEAAANDLIGREHPAALLRAELTRLIDSHGGLVLVTGEAGIGKTTLVTSTAGEARRRGVLVVGGACWDSGGAPGYWPWVQVIRAVRRAAEPEEWAAAEEAAGVGLATLLGETRAPTDARQRPDTFTERPADAPRLTDTSTERPADAPRLTDTSTERPADAPRLPDATGERPADGRRLYDTSAERPADAFQLFDAVTSALVAISHRRPVLVVIDDLHAADPASLRLLEFAARQTWFERLLLIGTYRDAEVEPIDHPLRDLLSPLVAKATTITLTGLDRPGVAALMARTAGHDPPPDLVAEVHLRTGGNPFFVEQTSRLWRSGGSASAVAPGIRDALLRRLSLLPRQVSELLPSAAVLGREFHRQVLAAAIGAPVAHVDRLLELAVVAKLVVTRGGGVFAFAHDLVRETLYDSLDDPQDRHAAVVAAVESSPALAGRLPPSDLARHAYLAGDRLDAERAIVLLLDAAREARGRLAAEEQIAHLRRAYELSAAAGPHRRGLIALDLGRELHHDGEREEARRLFEEAAAIARDTDDPELPARVALVFHGHYGRDQALDLLRDAHRRLVGGPAVPDEGLATALVLHLATRARQGGDDDALAFSLWAHHDIIWGPGTAAERVALTGELIAVAVRTADPDLEHFASALRWVAMIEQGDPRYLDEFHAYVARGRRSERPHLVMSTHVDASIIAGLEGRFAEAESLLESVHTEARHEHFAFMLKHHQWALMALRGSTDGQERLLRELRGSGHPCVPLLEALTALRSGDLDTALRRLDDEEPDDRMIQPIWLRLQAELAAVTQDPELCAGVRARLAPLRGQWAVSLFGWEISGPYDLWLGRVDAARGRWAEAVEELTAAHRAADAMRARPWSVLARAHLAETLLARAAPGDARAADVLLEGVWREAEELGMRQALEHVRLTPPGERAFGQARTGPPGDEPPARTGPLGGVPPAPTGASGDEQAAPSGDHKGASPAQETSGEFRRDGAVWALTFAGRSAHLPDAKGLRDLHTLLSRPGDDVPAVTLLAPEGGETVVAARRLGGDEVLDDEARSRYRRRLARLDEEIDRAASLGDDDRAAEFDRERAALLAELRAAAGLGGRTRRLGDEAERARKTVTARIRDTLRKLDHAHPELAAHLRAAVSTGSTCRYHPQEAIAWRL</sequence>
<feature type="domain" description="AAA+ ATPase" evidence="4">
    <location>
        <begin position="31"/>
        <end position="273"/>
    </location>
</feature>
<gene>
    <name evidence="5" type="ORF">GCM10009850_093990</name>
</gene>
<dbReference type="EMBL" id="BAAAQX010000036">
    <property type="protein sequence ID" value="GAA2213936.1"/>
    <property type="molecule type" value="Genomic_DNA"/>
</dbReference>